<accession>R0EUQ4</accession>
<dbReference type="Pfam" id="PF00022">
    <property type="entry name" value="Actin"/>
    <property type="match status" value="2"/>
</dbReference>
<evidence type="ECO:0000256" key="2">
    <source>
        <dbReference type="SAM" id="MobiDB-lite"/>
    </source>
</evidence>
<proteinExistence type="inferred from homology"/>
<dbReference type="PANTHER" id="PTHR11937">
    <property type="entry name" value="ACTIN"/>
    <property type="match status" value="1"/>
</dbReference>
<dbReference type="AlphaFoldDB" id="R0EUQ4"/>
<dbReference type="CDD" id="cd10206">
    <property type="entry name" value="ASKHA_NBD_Arp8-like"/>
    <property type="match status" value="1"/>
</dbReference>
<evidence type="ECO:0000313" key="4">
    <source>
        <dbReference type="Proteomes" id="UP000029121"/>
    </source>
</evidence>
<dbReference type="Proteomes" id="UP000029121">
    <property type="component" value="Unassembled WGS sequence"/>
</dbReference>
<organism evidence="3 4">
    <name type="scientific">Capsella rubella</name>
    <dbReference type="NCBI Taxonomy" id="81985"/>
    <lineage>
        <taxon>Eukaryota</taxon>
        <taxon>Viridiplantae</taxon>
        <taxon>Streptophyta</taxon>
        <taxon>Embryophyta</taxon>
        <taxon>Tracheophyta</taxon>
        <taxon>Spermatophyta</taxon>
        <taxon>Magnoliopsida</taxon>
        <taxon>eudicotyledons</taxon>
        <taxon>Gunneridae</taxon>
        <taxon>Pentapetalae</taxon>
        <taxon>rosids</taxon>
        <taxon>malvids</taxon>
        <taxon>Brassicales</taxon>
        <taxon>Brassicaceae</taxon>
        <taxon>Camelineae</taxon>
        <taxon>Capsella</taxon>
    </lineage>
</organism>
<dbReference type="STRING" id="81985.R0EUQ4"/>
<name>R0EUQ4_9BRAS</name>
<evidence type="ECO:0000313" key="3">
    <source>
        <dbReference type="EMBL" id="EOA12491.1"/>
    </source>
</evidence>
<keyword evidence="4" id="KW-1185">Reference proteome</keyword>
<feature type="region of interest" description="Disordered" evidence="2">
    <location>
        <begin position="137"/>
        <end position="161"/>
    </location>
</feature>
<evidence type="ECO:0008006" key="5">
    <source>
        <dbReference type="Google" id="ProtNLM"/>
    </source>
</evidence>
<evidence type="ECO:0000256" key="1">
    <source>
        <dbReference type="RuleBase" id="RU000487"/>
    </source>
</evidence>
<comment type="similarity">
    <text evidence="1">Belongs to the actin family.</text>
</comment>
<dbReference type="SUPFAM" id="SSF53067">
    <property type="entry name" value="Actin-like ATPase domain"/>
    <property type="match status" value="2"/>
</dbReference>
<dbReference type="Gene3D" id="3.30.420.40">
    <property type="match status" value="3"/>
</dbReference>
<dbReference type="eggNOG" id="KOG0797">
    <property type="taxonomic scope" value="Eukaryota"/>
</dbReference>
<sequence>MDYLKSVAPTQILSERGKNLVVINLGSANVRIGLAMDEKPINVPNCIARYNTQIGKPNVVDQMINTQVTTNQHVDRERAYNTAASLLKIPYLDESSSSGSASRKMGRIDGYNNKPSITKKDTVFTWTDVYEEEQISPAAAETSADKGEASATEAAPDVTETCENKHKYKEMIFGEEAMKISPKEPYSIHHPIRRGHFNVSPHYSAQQVCEDLTAILDWVLLEKIRISHRERFAFHAVLVLPETFDSREIKETLTVVLGGLCFKSAVVHQEGLAAVFGNGLSTACIVNMGAQTSTVVCIEDGVSLPNTEKILPFGGEVRKYASFLLLFSLELHCRLKVLHLNIIFQDICRCLLWIQKHYQKWPQIRTDVLGKPIDLLMLNQLKESYCEIREGELDAVATVHSYEDGMPAVPHKTNLTSLNVPPMGLFYPNLLVPEVFPQPPREWFQDYENMLEDTWNMDFGGGGGNGLPMWDSFAVSPSKPKKEEKIGLAEAITSSILSAGICCVMHSPALFNKSTPNINLFLSFFWLVGRIDLRRKLFASIQLIGGVGLTKGLVSAVEERVLNAIPPTEAIDTVEVLPSRTDPTFVTWKGGAILGILDFGREAWIERPEWMENGVRKGSNKKYKDSFYIESQAMYFINP</sequence>
<dbReference type="InterPro" id="IPR043129">
    <property type="entry name" value="ATPase_NBD"/>
</dbReference>
<reference evidence="4" key="1">
    <citation type="journal article" date="2013" name="Nat. Genet.">
        <title>The Capsella rubella genome and the genomic consequences of rapid mating system evolution.</title>
        <authorList>
            <person name="Slotte T."/>
            <person name="Hazzouri K.M."/>
            <person name="Agren J.A."/>
            <person name="Koenig D."/>
            <person name="Maumus F."/>
            <person name="Guo Y.L."/>
            <person name="Steige K."/>
            <person name="Platts A.E."/>
            <person name="Escobar J.S."/>
            <person name="Newman L.K."/>
            <person name="Wang W."/>
            <person name="Mandakova T."/>
            <person name="Vello E."/>
            <person name="Smith L.M."/>
            <person name="Henz S.R."/>
            <person name="Steffen J."/>
            <person name="Takuno S."/>
            <person name="Brandvain Y."/>
            <person name="Coop G."/>
            <person name="Andolfatto P."/>
            <person name="Hu T.T."/>
            <person name="Blanchette M."/>
            <person name="Clark R.M."/>
            <person name="Quesneville H."/>
            <person name="Nordborg M."/>
            <person name="Gaut B.S."/>
            <person name="Lysak M.A."/>
            <person name="Jenkins J."/>
            <person name="Grimwood J."/>
            <person name="Chapman J."/>
            <person name="Prochnik S."/>
            <person name="Shu S."/>
            <person name="Rokhsar D."/>
            <person name="Schmutz J."/>
            <person name="Weigel D."/>
            <person name="Wright S.I."/>
        </authorList>
    </citation>
    <scope>NUCLEOTIDE SEQUENCE [LARGE SCALE GENOMIC DNA]</scope>
    <source>
        <strain evidence="4">cv. Monte Gargano</strain>
    </source>
</reference>
<protein>
    <recommendedName>
        <fullName evidence="5">Actin-related protein 9</fullName>
    </recommendedName>
</protein>
<gene>
    <name evidence="3" type="ORF">CARUB_v10026071mg</name>
</gene>
<dbReference type="SMART" id="SM00268">
    <property type="entry name" value="ACTIN"/>
    <property type="match status" value="1"/>
</dbReference>
<dbReference type="EMBL" id="KB870812">
    <property type="protein sequence ID" value="EOA12491.1"/>
    <property type="molecule type" value="Genomic_DNA"/>
</dbReference>
<dbReference type="InterPro" id="IPR004000">
    <property type="entry name" value="Actin"/>
</dbReference>
<dbReference type="FunFam" id="3.30.420.40:FF:000286">
    <property type="entry name" value="Actin-related protein 8"/>
    <property type="match status" value="1"/>
</dbReference>